<comment type="caution">
    <text evidence="2">The sequence shown here is derived from an EMBL/GenBank/DDBJ whole genome shotgun (WGS) entry which is preliminary data.</text>
</comment>
<accession>A0A2N5TIS6</accession>
<feature type="compositionally biased region" description="Basic and acidic residues" evidence="1">
    <location>
        <begin position="38"/>
        <end position="47"/>
    </location>
</feature>
<sequence length="492" mass="54647">MARCRTQRPASQSPSTQRSAPSVPLQHAPPGSCPGRPLDCRDPLPSAEEHSHLLARGGVNSTIANLENAAAATASPLTPVPRNACRERFPPPLNDVAASSRSKKQKRALQPDTHHAPQPQTLEEMLKKTIFELAQQAQDSSKGAMSEDDRQFFLDYHTKQRKLLIIKAIESGVSLPMIDEFLGKRIALKNSNCWNEYLKTNEARAVFRENTNQDDQAALPAEHERNGTSSDSAAIENNGTSIQTALPGDTLERPHLRSSVSFREAADEVQNHMDKWLELVSSSHLYTTINGSTVLLIPTFQATRITQRCNAQFIMFGVSNHLGLHSFQYMRSTPGATPFLEFSLDADQAKHYAARFQSFITGYTEHQLASIGKSNSKRRMKNGVTIADQMAQLIHDKTQGVFCKWPWTKMDARLLHRGYKLVLAPNAWVSPDWLKRPSRGLLGADVTMLNLDLDNQLIDFIRFPRVPMGPDKDASESAPENDCPASPVPDNL</sequence>
<keyword evidence="3" id="KW-1185">Reference proteome</keyword>
<reference evidence="2 3" key="1">
    <citation type="submission" date="2017-11" db="EMBL/GenBank/DDBJ databases">
        <title>De novo assembly and phasing of dikaryotic genomes from two isolates of Puccinia coronata f. sp. avenae, the causal agent of oat crown rust.</title>
        <authorList>
            <person name="Miller M.E."/>
            <person name="Zhang Y."/>
            <person name="Omidvar V."/>
            <person name="Sperschneider J."/>
            <person name="Schwessinger B."/>
            <person name="Raley C."/>
            <person name="Palmer J.M."/>
            <person name="Garnica D."/>
            <person name="Upadhyaya N."/>
            <person name="Rathjen J."/>
            <person name="Taylor J.M."/>
            <person name="Park R.F."/>
            <person name="Dodds P.N."/>
            <person name="Hirsch C.D."/>
            <person name="Kianian S.F."/>
            <person name="Figueroa M."/>
        </authorList>
    </citation>
    <scope>NUCLEOTIDE SEQUENCE [LARGE SCALE GENOMIC DNA]</scope>
    <source>
        <strain evidence="2">12NC29</strain>
    </source>
</reference>
<dbReference type="OrthoDB" id="2507059at2759"/>
<dbReference type="Proteomes" id="UP000235388">
    <property type="component" value="Unassembled WGS sequence"/>
</dbReference>
<evidence type="ECO:0000256" key="1">
    <source>
        <dbReference type="SAM" id="MobiDB-lite"/>
    </source>
</evidence>
<name>A0A2N5TIS6_9BASI</name>
<feature type="region of interest" description="Disordered" evidence="1">
    <location>
        <begin position="469"/>
        <end position="492"/>
    </location>
</feature>
<gene>
    <name evidence="2" type="ORF">PCANC_27352</name>
</gene>
<feature type="region of interest" description="Disordered" evidence="1">
    <location>
        <begin position="74"/>
        <end position="119"/>
    </location>
</feature>
<organism evidence="2 3">
    <name type="scientific">Puccinia coronata f. sp. avenae</name>
    <dbReference type="NCBI Taxonomy" id="200324"/>
    <lineage>
        <taxon>Eukaryota</taxon>
        <taxon>Fungi</taxon>
        <taxon>Dikarya</taxon>
        <taxon>Basidiomycota</taxon>
        <taxon>Pucciniomycotina</taxon>
        <taxon>Pucciniomycetes</taxon>
        <taxon>Pucciniales</taxon>
        <taxon>Pucciniaceae</taxon>
        <taxon>Puccinia</taxon>
    </lineage>
</organism>
<dbReference type="AlphaFoldDB" id="A0A2N5TIS6"/>
<dbReference type="EMBL" id="PGCJ01000621">
    <property type="protein sequence ID" value="PLW25389.1"/>
    <property type="molecule type" value="Genomic_DNA"/>
</dbReference>
<feature type="compositionally biased region" description="Polar residues" evidence="1">
    <location>
        <begin position="8"/>
        <end position="20"/>
    </location>
</feature>
<feature type="region of interest" description="Disordered" evidence="1">
    <location>
        <begin position="1"/>
        <end position="47"/>
    </location>
</feature>
<proteinExistence type="predicted"/>
<evidence type="ECO:0000313" key="2">
    <source>
        <dbReference type="EMBL" id="PLW25389.1"/>
    </source>
</evidence>
<protein>
    <submittedName>
        <fullName evidence="2">Uncharacterized protein</fullName>
    </submittedName>
</protein>
<evidence type="ECO:0000313" key="3">
    <source>
        <dbReference type="Proteomes" id="UP000235388"/>
    </source>
</evidence>